<gene>
    <name evidence="11" type="ORF">F6B43_07265</name>
</gene>
<dbReference type="OrthoDB" id="9770681at2"/>
<dbReference type="Pfam" id="PF02771">
    <property type="entry name" value="Acyl-CoA_dh_N"/>
    <property type="match status" value="1"/>
</dbReference>
<feature type="domain" description="Acyl-CoA dehydrogenase/oxidase C-terminal" evidence="8">
    <location>
        <begin position="275"/>
        <end position="416"/>
    </location>
</feature>
<feature type="domain" description="Acyl-CoA dehydrogenase/oxidase N-terminal" evidence="10">
    <location>
        <begin position="46"/>
        <end position="155"/>
    </location>
</feature>
<dbReference type="Pfam" id="PF00441">
    <property type="entry name" value="Acyl-CoA_dh_1"/>
    <property type="match status" value="1"/>
</dbReference>
<dbReference type="EMBL" id="VYSA01000001">
    <property type="protein sequence ID" value="KAA9111368.1"/>
    <property type="molecule type" value="Genomic_DNA"/>
</dbReference>
<dbReference type="InterPro" id="IPR009075">
    <property type="entry name" value="AcylCo_DH/oxidase_C"/>
</dbReference>
<sequence>MDAPPHIVRSTAVSDFHPRPGQQIESYDLAQPLDTDYYAVFADLSPDDRAAWDRARTFSTEIQPEIADWWDRGEYNLAFARRMGELDLFTDGIQHEGLTSLSPLAAGLVNMEISRGDGSMGTILAVQGGLALRTLALFGSDEQKARYLVPIARGEVLGSFALTEPDHGSDSVSLETRARREADGSWVLDGAKKWIGNGASGGVTFVWARVDSPGADDDGAVRCFLVPQETPGYDGRPILGKASLRAIHQALITLTDVRLPASAVLPGATSFKDASVVLYSTRSGVAWSALGHATACYEAALQYSQQRVQFGKPLAKFQMVQERLAQMLEELTAMQLYCRHMADLETAGSLRPTQASLAKYHNTRAARRIATVARDLLGGNGILLEYGVMQHMADIEAIHTYEGTESVQALLIGRDITGMSAFA</sequence>
<dbReference type="InterPro" id="IPR009100">
    <property type="entry name" value="AcylCoA_DH/oxidase_NM_dom_sf"/>
</dbReference>
<evidence type="ECO:0000259" key="9">
    <source>
        <dbReference type="Pfam" id="PF02770"/>
    </source>
</evidence>
<evidence type="ECO:0000256" key="6">
    <source>
        <dbReference type="ARBA" id="ARBA00023002"/>
    </source>
</evidence>
<dbReference type="Gene3D" id="1.20.140.10">
    <property type="entry name" value="Butyryl-CoA Dehydrogenase, subunit A, domain 3"/>
    <property type="match status" value="1"/>
</dbReference>
<dbReference type="SUPFAM" id="SSF56645">
    <property type="entry name" value="Acyl-CoA dehydrogenase NM domain-like"/>
    <property type="match status" value="1"/>
</dbReference>
<dbReference type="SUPFAM" id="SSF47203">
    <property type="entry name" value="Acyl-CoA dehydrogenase C-terminal domain-like"/>
    <property type="match status" value="1"/>
</dbReference>
<feature type="domain" description="Acyl-CoA oxidase/dehydrogenase middle" evidence="9">
    <location>
        <begin position="159"/>
        <end position="257"/>
    </location>
</feature>
<evidence type="ECO:0000259" key="8">
    <source>
        <dbReference type="Pfam" id="PF00441"/>
    </source>
</evidence>
<dbReference type="GO" id="GO:0050660">
    <property type="term" value="F:flavin adenine dinucleotide binding"/>
    <property type="evidence" value="ECO:0007669"/>
    <property type="project" value="InterPro"/>
</dbReference>
<evidence type="ECO:0000256" key="2">
    <source>
        <dbReference type="ARBA" id="ARBA00009347"/>
    </source>
</evidence>
<keyword evidence="12" id="KW-1185">Reference proteome</keyword>
<dbReference type="Gene3D" id="2.40.110.10">
    <property type="entry name" value="Butyryl-CoA Dehydrogenase, subunit A, domain 2"/>
    <property type="match status" value="1"/>
</dbReference>
<evidence type="ECO:0000256" key="1">
    <source>
        <dbReference type="ARBA" id="ARBA00001974"/>
    </source>
</evidence>
<evidence type="ECO:0000256" key="3">
    <source>
        <dbReference type="ARBA" id="ARBA00022630"/>
    </source>
</evidence>
<accession>A0A5J5J997</accession>
<dbReference type="AlphaFoldDB" id="A0A5J5J997"/>
<dbReference type="InterPro" id="IPR046373">
    <property type="entry name" value="Acyl-CoA_Oxase/DH_mid-dom_sf"/>
</dbReference>
<dbReference type="PANTHER" id="PTHR42807">
    <property type="entry name" value="GLUTARYL-COA DEHYDROGENASE, MITOCHONDRIAL"/>
    <property type="match status" value="1"/>
</dbReference>
<organism evidence="11 12">
    <name type="scientific">Microbacterium rhizomatis</name>
    <dbReference type="NCBI Taxonomy" id="1631477"/>
    <lineage>
        <taxon>Bacteria</taxon>
        <taxon>Bacillati</taxon>
        <taxon>Actinomycetota</taxon>
        <taxon>Actinomycetes</taxon>
        <taxon>Micrococcales</taxon>
        <taxon>Microbacteriaceae</taxon>
        <taxon>Microbacterium</taxon>
    </lineage>
</organism>
<comment type="cofactor">
    <cofactor evidence="1 7">
        <name>FAD</name>
        <dbReference type="ChEBI" id="CHEBI:57692"/>
    </cofactor>
</comment>
<proteinExistence type="inferred from homology"/>
<evidence type="ECO:0000256" key="7">
    <source>
        <dbReference type="RuleBase" id="RU362125"/>
    </source>
</evidence>
<comment type="similarity">
    <text evidence="2 7">Belongs to the acyl-CoA dehydrogenase family.</text>
</comment>
<dbReference type="Proteomes" id="UP000325827">
    <property type="component" value="Unassembled WGS sequence"/>
</dbReference>
<dbReference type="GO" id="GO:0016627">
    <property type="term" value="F:oxidoreductase activity, acting on the CH-CH group of donors"/>
    <property type="evidence" value="ECO:0007669"/>
    <property type="project" value="InterPro"/>
</dbReference>
<dbReference type="PANTHER" id="PTHR42807:SF1">
    <property type="entry name" value="GLUTARYL-COA DEHYDROGENASE, MITOCHONDRIAL"/>
    <property type="match status" value="1"/>
</dbReference>
<evidence type="ECO:0000256" key="5">
    <source>
        <dbReference type="ARBA" id="ARBA00022946"/>
    </source>
</evidence>
<dbReference type="InterPro" id="IPR013786">
    <property type="entry name" value="AcylCoA_DH/ox_N"/>
</dbReference>
<evidence type="ECO:0000313" key="11">
    <source>
        <dbReference type="EMBL" id="KAA9111368.1"/>
    </source>
</evidence>
<keyword evidence="3 7" id="KW-0285">Flavoprotein</keyword>
<dbReference type="Gene3D" id="1.10.540.10">
    <property type="entry name" value="Acyl-CoA dehydrogenase/oxidase, N-terminal domain"/>
    <property type="match status" value="1"/>
</dbReference>
<reference evidence="12" key="1">
    <citation type="submission" date="2019-09" db="EMBL/GenBank/DDBJ databases">
        <title>Mumia zhuanghuii sp. nov. isolated from the intestinal contents of plateau pika (Ochotona curzoniae) in the Qinghai-Tibet plateau of China.</title>
        <authorList>
            <person name="Tian Z."/>
        </authorList>
    </citation>
    <scope>NUCLEOTIDE SEQUENCE [LARGE SCALE GENOMIC DNA]</scope>
    <source>
        <strain evidence="12">JCM 30598</strain>
    </source>
</reference>
<comment type="caution">
    <text evidence="11">The sequence shown here is derived from an EMBL/GenBank/DDBJ whole genome shotgun (WGS) entry which is preliminary data.</text>
</comment>
<keyword evidence="6 7" id="KW-0560">Oxidoreductase</keyword>
<evidence type="ECO:0000256" key="4">
    <source>
        <dbReference type="ARBA" id="ARBA00022827"/>
    </source>
</evidence>
<dbReference type="InterPro" id="IPR052033">
    <property type="entry name" value="Glutaryl-CoA_DH_mitochondrial"/>
</dbReference>
<dbReference type="InterPro" id="IPR036250">
    <property type="entry name" value="AcylCo_DH-like_C"/>
</dbReference>
<name>A0A5J5J997_9MICO</name>
<dbReference type="InterPro" id="IPR006091">
    <property type="entry name" value="Acyl-CoA_Oxase/DH_mid-dom"/>
</dbReference>
<keyword evidence="4 7" id="KW-0274">FAD</keyword>
<evidence type="ECO:0000259" key="10">
    <source>
        <dbReference type="Pfam" id="PF02771"/>
    </source>
</evidence>
<dbReference type="Pfam" id="PF02770">
    <property type="entry name" value="Acyl-CoA_dh_M"/>
    <property type="match status" value="1"/>
</dbReference>
<dbReference type="InterPro" id="IPR037069">
    <property type="entry name" value="AcylCoA_DH/ox_N_sf"/>
</dbReference>
<protein>
    <submittedName>
        <fullName evidence="11">Acyl-CoA dehydrogenase</fullName>
    </submittedName>
</protein>
<keyword evidence="5" id="KW-0809">Transit peptide</keyword>
<evidence type="ECO:0000313" key="12">
    <source>
        <dbReference type="Proteomes" id="UP000325827"/>
    </source>
</evidence>